<evidence type="ECO:0000313" key="1">
    <source>
        <dbReference type="EMBL" id="UQX88242.1"/>
    </source>
</evidence>
<protein>
    <submittedName>
        <fullName evidence="1">HutD family protein</fullName>
    </submittedName>
</protein>
<keyword evidence="2" id="KW-1185">Reference proteome</keyword>
<sequence length="208" mass="21268">MTVPRARILPASHRRAVPWKNGGGVTFPVASSPDGVDPTAPFDWRVSIASISRDGGFSTFTGIDRVIVVIDGAGVVLTVNGATVPLGPLAPYAFAGEAEVSGRLVEGATLDLNLMTRRGKTTGSMEVIRLPEQGLPLSPTQGETIVAVCLSAGGCLGDVVLQPRDAVIVDFADTGFDGAAGSDELPPITGVATPVAVLRVRKVAGRGG</sequence>
<organism evidence="1 2">
    <name type="scientific">Jatrophihabitans telluris</name>
    <dbReference type="NCBI Taxonomy" id="2038343"/>
    <lineage>
        <taxon>Bacteria</taxon>
        <taxon>Bacillati</taxon>
        <taxon>Actinomycetota</taxon>
        <taxon>Actinomycetes</taxon>
        <taxon>Jatrophihabitantales</taxon>
        <taxon>Jatrophihabitantaceae</taxon>
        <taxon>Jatrophihabitans</taxon>
    </lineage>
</organism>
<dbReference type="InterPro" id="IPR010282">
    <property type="entry name" value="Uncharacterised_HutD/Ves"/>
</dbReference>
<dbReference type="PANTHER" id="PTHR37943">
    <property type="entry name" value="PROTEIN VES"/>
    <property type="match status" value="1"/>
</dbReference>
<reference evidence="1" key="2">
    <citation type="submission" date="2022-05" db="EMBL/GenBank/DDBJ databases">
        <authorList>
            <person name="Kim J.-S."/>
            <person name="Lee K."/>
            <person name="Suh M."/>
            <person name="Eom M."/>
            <person name="Kim J.-S."/>
            <person name="Kim D.-S."/>
            <person name="Ko S.-H."/>
            <person name="Shin Y."/>
            <person name="Lee J.-S."/>
        </authorList>
    </citation>
    <scope>NUCLEOTIDE SEQUENCE</scope>
    <source>
        <strain evidence="1">N237</strain>
    </source>
</reference>
<dbReference type="Gene3D" id="2.60.120.10">
    <property type="entry name" value="Jelly Rolls"/>
    <property type="match status" value="1"/>
</dbReference>
<dbReference type="Pfam" id="PF05962">
    <property type="entry name" value="HutD"/>
    <property type="match status" value="1"/>
</dbReference>
<accession>A0ABY4QYN9</accession>
<evidence type="ECO:0000313" key="2">
    <source>
        <dbReference type="Proteomes" id="UP001056336"/>
    </source>
</evidence>
<gene>
    <name evidence="1" type="ORF">M6D93_18435</name>
</gene>
<dbReference type="InterPro" id="IPR014710">
    <property type="entry name" value="RmlC-like_jellyroll"/>
</dbReference>
<dbReference type="CDD" id="cd20293">
    <property type="entry name" value="cupin_HutD_N"/>
    <property type="match status" value="1"/>
</dbReference>
<dbReference type="InterPro" id="IPR011051">
    <property type="entry name" value="RmlC_Cupin_sf"/>
</dbReference>
<reference evidence="1" key="1">
    <citation type="journal article" date="2018" name="Int. J. Syst. Evol. Microbiol.">
        <title>Jatrophihabitans telluris sp. nov., isolated from sediment soil of lava forest wetlands and the emended description of the genus Jatrophihabitans.</title>
        <authorList>
            <person name="Lee K.C."/>
            <person name="Suh M.K."/>
            <person name="Eom M.K."/>
            <person name="Kim K.K."/>
            <person name="Kim J.S."/>
            <person name="Kim D.S."/>
            <person name="Ko S.H."/>
            <person name="Shin Y.K."/>
            <person name="Lee J.S."/>
        </authorList>
    </citation>
    <scope>NUCLEOTIDE SEQUENCE</scope>
    <source>
        <strain evidence="1">N237</strain>
    </source>
</reference>
<dbReference type="PANTHER" id="PTHR37943:SF1">
    <property type="entry name" value="PROTEIN VES"/>
    <property type="match status" value="1"/>
</dbReference>
<dbReference type="EMBL" id="CP097332">
    <property type="protein sequence ID" value="UQX88242.1"/>
    <property type="molecule type" value="Genomic_DNA"/>
</dbReference>
<dbReference type="SUPFAM" id="SSF51182">
    <property type="entry name" value="RmlC-like cupins"/>
    <property type="match status" value="1"/>
</dbReference>
<dbReference type="Proteomes" id="UP001056336">
    <property type="component" value="Chromosome"/>
</dbReference>
<dbReference type="RefSeq" id="WP_249771553.1">
    <property type="nucleotide sequence ID" value="NZ_CP097332.1"/>
</dbReference>
<proteinExistence type="predicted"/>
<name>A0ABY4QYN9_9ACTN</name>